<keyword evidence="4" id="KW-1185">Reference proteome</keyword>
<dbReference type="InParanoid" id="K3X4K7"/>
<keyword evidence="1" id="KW-0732">Signal</keyword>
<dbReference type="Proteomes" id="UP000019132">
    <property type="component" value="Unassembled WGS sequence"/>
</dbReference>
<proteinExistence type="predicted"/>
<dbReference type="SMART" id="SM00280">
    <property type="entry name" value="KAZAL"/>
    <property type="match status" value="1"/>
</dbReference>
<evidence type="ECO:0000256" key="1">
    <source>
        <dbReference type="SAM" id="SignalP"/>
    </source>
</evidence>
<dbReference type="EnsemblProtists" id="PYU1_T012156">
    <property type="protein sequence ID" value="PYU1_T012156"/>
    <property type="gene ID" value="PYU1_G012130"/>
</dbReference>
<evidence type="ECO:0000259" key="2">
    <source>
        <dbReference type="PROSITE" id="PS51465"/>
    </source>
</evidence>
<feature type="chain" id="PRO_5003868402" description="Kazal-like domain-containing protein" evidence="1">
    <location>
        <begin position="27"/>
        <end position="81"/>
    </location>
</feature>
<dbReference type="Gene3D" id="3.30.60.30">
    <property type="match status" value="1"/>
</dbReference>
<dbReference type="InterPro" id="IPR036058">
    <property type="entry name" value="Kazal_dom_sf"/>
</dbReference>
<feature type="signal peptide" evidence="1">
    <location>
        <begin position="1"/>
        <end position="26"/>
    </location>
</feature>
<dbReference type="Pfam" id="PF07648">
    <property type="entry name" value="Kazal_2"/>
    <property type="match status" value="1"/>
</dbReference>
<sequence>MAPVLHSLLASAVFVVALMWTPPAAAAAVRGSCARDCGSNRAPICASDGVTYANSCLFDQAHCVNNELLPMHYGDCIISAS</sequence>
<dbReference type="InterPro" id="IPR002350">
    <property type="entry name" value="Kazal_dom"/>
</dbReference>
<dbReference type="CDD" id="cd00104">
    <property type="entry name" value="KAZAL_FS"/>
    <property type="match status" value="1"/>
</dbReference>
<dbReference type="EMBL" id="GL376601">
    <property type="status" value="NOT_ANNOTATED_CDS"/>
    <property type="molecule type" value="Genomic_DNA"/>
</dbReference>
<reference evidence="3" key="3">
    <citation type="submission" date="2015-02" db="UniProtKB">
        <authorList>
            <consortium name="EnsemblProtists"/>
        </authorList>
    </citation>
    <scope>IDENTIFICATION</scope>
    <source>
        <strain evidence="3">DAOM BR144</strain>
    </source>
</reference>
<evidence type="ECO:0000313" key="3">
    <source>
        <dbReference type="EnsemblProtists" id="PYU1_T012156"/>
    </source>
</evidence>
<dbReference type="SUPFAM" id="SSF100895">
    <property type="entry name" value="Kazal-type serine protease inhibitors"/>
    <property type="match status" value="1"/>
</dbReference>
<name>K3X4K7_GLOUD</name>
<organism evidence="3 4">
    <name type="scientific">Globisporangium ultimum (strain ATCC 200006 / CBS 805.95 / DAOM BR144)</name>
    <name type="common">Pythium ultimum</name>
    <dbReference type="NCBI Taxonomy" id="431595"/>
    <lineage>
        <taxon>Eukaryota</taxon>
        <taxon>Sar</taxon>
        <taxon>Stramenopiles</taxon>
        <taxon>Oomycota</taxon>
        <taxon>Peronosporomycetes</taxon>
        <taxon>Pythiales</taxon>
        <taxon>Pythiaceae</taxon>
        <taxon>Globisporangium</taxon>
    </lineage>
</organism>
<reference evidence="4" key="1">
    <citation type="journal article" date="2010" name="Genome Biol.">
        <title>Genome sequence of the necrotrophic plant pathogen Pythium ultimum reveals original pathogenicity mechanisms and effector repertoire.</title>
        <authorList>
            <person name="Levesque C.A."/>
            <person name="Brouwer H."/>
            <person name="Cano L."/>
            <person name="Hamilton J.P."/>
            <person name="Holt C."/>
            <person name="Huitema E."/>
            <person name="Raffaele S."/>
            <person name="Robideau G.P."/>
            <person name="Thines M."/>
            <person name="Win J."/>
            <person name="Zerillo M.M."/>
            <person name="Beakes G.W."/>
            <person name="Boore J.L."/>
            <person name="Busam D."/>
            <person name="Dumas B."/>
            <person name="Ferriera S."/>
            <person name="Fuerstenberg S.I."/>
            <person name="Gachon C.M."/>
            <person name="Gaulin E."/>
            <person name="Govers F."/>
            <person name="Grenville-Briggs L."/>
            <person name="Horner N."/>
            <person name="Hostetler J."/>
            <person name="Jiang R.H."/>
            <person name="Johnson J."/>
            <person name="Krajaejun T."/>
            <person name="Lin H."/>
            <person name="Meijer H.J."/>
            <person name="Moore B."/>
            <person name="Morris P."/>
            <person name="Phuntmart V."/>
            <person name="Puiu D."/>
            <person name="Shetty J."/>
            <person name="Stajich J.E."/>
            <person name="Tripathy S."/>
            <person name="Wawra S."/>
            <person name="van West P."/>
            <person name="Whitty B.R."/>
            <person name="Coutinho P.M."/>
            <person name="Henrissat B."/>
            <person name="Martin F."/>
            <person name="Thomas P.D."/>
            <person name="Tyler B.M."/>
            <person name="De Vries R.P."/>
            <person name="Kamoun S."/>
            <person name="Yandell M."/>
            <person name="Tisserat N."/>
            <person name="Buell C.R."/>
        </authorList>
    </citation>
    <scope>NUCLEOTIDE SEQUENCE</scope>
    <source>
        <strain evidence="4">DAOM:BR144</strain>
    </source>
</reference>
<dbReference type="VEuPathDB" id="FungiDB:PYU1_G012130"/>
<dbReference type="AlphaFoldDB" id="K3X4K7"/>
<accession>K3X4K7</accession>
<dbReference type="PROSITE" id="PS51465">
    <property type="entry name" value="KAZAL_2"/>
    <property type="match status" value="1"/>
</dbReference>
<dbReference type="HOGENOM" id="CLU_169765_5_2_1"/>
<reference evidence="4" key="2">
    <citation type="submission" date="2010-04" db="EMBL/GenBank/DDBJ databases">
        <authorList>
            <person name="Buell R."/>
            <person name="Hamilton J."/>
            <person name="Hostetler J."/>
        </authorList>
    </citation>
    <scope>NUCLEOTIDE SEQUENCE [LARGE SCALE GENOMIC DNA]</scope>
    <source>
        <strain evidence="4">DAOM:BR144</strain>
    </source>
</reference>
<dbReference type="eggNOG" id="ENOG502T45I">
    <property type="taxonomic scope" value="Eukaryota"/>
</dbReference>
<feature type="domain" description="Kazal-like" evidence="2">
    <location>
        <begin position="27"/>
        <end position="78"/>
    </location>
</feature>
<protein>
    <recommendedName>
        <fullName evidence="2">Kazal-like domain-containing protein</fullName>
    </recommendedName>
</protein>
<evidence type="ECO:0000313" key="4">
    <source>
        <dbReference type="Proteomes" id="UP000019132"/>
    </source>
</evidence>